<dbReference type="OrthoDB" id="8902058at2759"/>
<keyword evidence="3" id="KW-1185">Reference proteome</keyword>
<sequence>MLTLILKTISNFRNNHQLPLFTRRASSPSGAWRHRVGGSVTPGTGLDPETHGR</sequence>
<evidence type="ECO:0000256" key="1">
    <source>
        <dbReference type="SAM" id="MobiDB-lite"/>
    </source>
</evidence>
<protein>
    <submittedName>
        <fullName evidence="2">Uncharacterized protein</fullName>
    </submittedName>
</protein>
<dbReference type="AlphaFoldDB" id="A0A553QK09"/>
<evidence type="ECO:0000313" key="2">
    <source>
        <dbReference type="EMBL" id="TRY90305.1"/>
    </source>
</evidence>
<accession>A0A553QK09</accession>
<proteinExistence type="predicted"/>
<dbReference type="EMBL" id="SRMA01025861">
    <property type="protein sequence ID" value="TRY90305.1"/>
    <property type="molecule type" value="Genomic_DNA"/>
</dbReference>
<feature type="region of interest" description="Disordered" evidence="1">
    <location>
        <begin position="25"/>
        <end position="53"/>
    </location>
</feature>
<dbReference type="Proteomes" id="UP000316079">
    <property type="component" value="Unassembled WGS sequence"/>
</dbReference>
<organism evidence="2 3">
    <name type="scientific">Danionella cerebrum</name>
    <dbReference type="NCBI Taxonomy" id="2873325"/>
    <lineage>
        <taxon>Eukaryota</taxon>
        <taxon>Metazoa</taxon>
        <taxon>Chordata</taxon>
        <taxon>Craniata</taxon>
        <taxon>Vertebrata</taxon>
        <taxon>Euteleostomi</taxon>
        <taxon>Actinopterygii</taxon>
        <taxon>Neopterygii</taxon>
        <taxon>Teleostei</taxon>
        <taxon>Ostariophysi</taxon>
        <taxon>Cypriniformes</taxon>
        <taxon>Danionidae</taxon>
        <taxon>Danioninae</taxon>
        <taxon>Danionella</taxon>
    </lineage>
</organism>
<name>A0A553QK09_9TELE</name>
<comment type="caution">
    <text evidence="2">The sequence shown here is derived from an EMBL/GenBank/DDBJ whole genome shotgun (WGS) entry which is preliminary data.</text>
</comment>
<reference evidence="2 3" key="1">
    <citation type="journal article" date="2019" name="Sci. Data">
        <title>Hybrid genome assembly and annotation of Danionella translucida.</title>
        <authorList>
            <person name="Kadobianskyi M."/>
            <person name="Schulze L."/>
            <person name="Schuelke M."/>
            <person name="Judkewitz B."/>
        </authorList>
    </citation>
    <scope>NUCLEOTIDE SEQUENCE [LARGE SCALE GENOMIC DNA]</scope>
    <source>
        <strain evidence="2 3">Bolton</strain>
    </source>
</reference>
<evidence type="ECO:0000313" key="3">
    <source>
        <dbReference type="Proteomes" id="UP000316079"/>
    </source>
</evidence>
<gene>
    <name evidence="2" type="ORF">DNTS_017533</name>
</gene>